<reference evidence="6 7" key="1">
    <citation type="journal article" date="2013" name="Genome Announc.">
        <title>Whole-Genome Sequence of the Clinical Strain Corynebacterium argentoratense DSM 44202, Isolated from a Human Throat Specimen.</title>
        <authorList>
            <person name="Bomholt C."/>
            <person name="Glaub A."/>
            <person name="Gravermann K."/>
            <person name="Albersmeier A."/>
            <person name="Brinkrolf K."/>
            <person name="Ruckert C."/>
            <person name="Tauch A."/>
        </authorList>
    </citation>
    <scope>NUCLEOTIDE SEQUENCE [LARGE SCALE GENOMIC DNA]</scope>
    <source>
        <strain evidence="6">DSM 44202</strain>
    </source>
</reference>
<dbReference type="KEGG" id="caz:CARG_01825"/>
<dbReference type="PATRIC" id="fig|1348662.3.peg.359"/>
<feature type="binding site" evidence="5">
    <location>
        <position position="34"/>
    </location>
    <ligand>
        <name>ATP</name>
        <dbReference type="ChEBI" id="CHEBI:30616"/>
    </ligand>
</feature>
<keyword evidence="2 5" id="KW-0547">Nucleotide-binding</keyword>
<dbReference type="NCBIfam" id="NF010683">
    <property type="entry name" value="PRK14083.1"/>
    <property type="match status" value="1"/>
</dbReference>
<dbReference type="Proteomes" id="UP000016943">
    <property type="component" value="Chromosome"/>
</dbReference>
<dbReference type="InterPro" id="IPR020568">
    <property type="entry name" value="Ribosomal_Su5_D2-typ_SF"/>
</dbReference>
<feature type="binding site" evidence="5">
    <location>
        <position position="168"/>
    </location>
    <ligand>
        <name>ATP</name>
        <dbReference type="ChEBI" id="CHEBI:30616"/>
    </ligand>
</feature>
<dbReference type="GO" id="GO:0005524">
    <property type="term" value="F:ATP binding"/>
    <property type="evidence" value="ECO:0007669"/>
    <property type="project" value="UniProtKB-KW"/>
</dbReference>
<keyword evidence="7" id="KW-1185">Reference proteome</keyword>
<dbReference type="GO" id="GO:0016887">
    <property type="term" value="F:ATP hydrolysis activity"/>
    <property type="evidence" value="ECO:0007669"/>
    <property type="project" value="InterPro"/>
</dbReference>
<gene>
    <name evidence="6" type="ORF">CARG_01825</name>
</gene>
<protein>
    <recommendedName>
        <fullName evidence="8">Histidine kinase/HSP90-like ATPase domain-containing protein</fullName>
    </recommendedName>
</protein>
<keyword evidence="3 5" id="KW-0067">ATP-binding</keyword>
<feature type="binding site" evidence="5">
    <location>
        <position position="66"/>
    </location>
    <ligand>
        <name>ATP</name>
        <dbReference type="ChEBI" id="CHEBI:30616"/>
    </ligand>
</feature>
<evidence type="ECO:0000313" key="7">
    <source>
        <dbReference type="Proteomes" id="UP000016943"/>
    </source>
</evidence>
<dbReference type="SUPFAM" id="SSF55874">
    <property type="entry name" value="ATPase domain of HSP90 chaperone/DNA topoisomerase II/histidine kinase"/>
    <property type="match status" value="1"/>
</dbReference>
<dbReference type="GeneID" id="78249230"/>
<evidence type="ECO:0000313" key="6">
    <source>
        <dbReference type="EMBL" id="AGU14535.1"/>
    </source>
</evidence>
<proteinExistence type="inferred from homology"/>
<dbReference type="STRING" id="1348662.CARG_01825"/>
<dbReference type="EMBL" id="CP006365">
    <property type="protein sequence ID" value="AGU14535.1"/>
    <property type="molecule type" value="Genomic_DNA"/>
</dbReference>
<dbReference type="InterPro" id="IPR036890">
    <property type="entry name" value="HATPase_C_sf"/>
</dbReference>
<dbReference type="GO" id="GO:0140662">
    <property type="term" value="F:ATP-dependent protein folding chaperone"/>
    <property type="evidence" value="ECO:0007669"/>
    <property type="project" value="InterPro"/>
</dbReference>
<evidence type="ECO:0008006" key="8">
    <source>
        <dbReference type="Google" id="ProtNLM"/>
    </source>
</evidence>
<dbReference type="RefSeq" id="WP_020975674.1">
    <property type="nucleotide sequence ID" value="NC_022198.1"/>
</dbReference>
<dbReference type="InterPro" id="IPR001404">
    <property type="entry name" value="Hsp90_fam"/>
</dbReference>
<dbReference type="Gene3D" id="3.30.230.80">
    <property type="match status" value="1"/>
</dbReference>
<accession>U3GSV8</accession>
<sequence>MSSNFRVDLSGVVELLSRNLYSGPRVFIRELLQNGVDAITARRELQPDCPARIRFLLSGRTLTVIDSGVGLTADEAASLLSTIGASSKKDEFGLSRSDFLGQFGIGLLSCFMVSPSIEVFSSSVRAAEPGRGGIVRWVGSSDGTWTIDDGASVAAPAHIESALSGGGTAIVLEGFPDEQLFSLAALRDVITSYGRFLEVDVTLEGGSEVEHLALQRPPWEMAPASRAQATWCAENFGFMPFAAIPLDVPEAGFKGVAYVLESGANPGHVMRHQVYLRRMLLGSSVKSLLPDWAYFVRVVGNAEFLKPTASREDLFDDDLVEFTRQAIGEHIRVWLTQLAAQEPAMFKAFTALHINGLKSLALTDRPTRELLCRTVPFMTTLGAMTIGEIIDAYGGVRYVSTDDQFRTIEPIAAANEVCVLNAGFAFDQELIGQLALDYPQVRFTALRPSELLGVLSSLPPDEEAELMPFVDAASKALAGQNVEMSVRRFEPGTLPVLFLPDGDVAGARVEGDAAASSSPLAALVESAASQRSPQAGVSSPQLVFNAHSPVVFEMAGAVDRPEVLDSAVRGLYVQALLAGRHPMDSQARSWSTSVFSTLISRALK</sequence>
<keyword evidence="4" id="KW-0143">Chaperone</keyword>
<evidence type="ECO:0000256" key="3">
    <source>
        <dbReference type="ARBA" id="ARBA00022840"/>
    </source>
</evidence>
<evidence type="ECO:0000256" key="1">
    <source>
        <dbReference type="ARBA" id="ARBA00008239"/>
    </source>
</evidence>
<comment type="similarity">
    <text evidence="1">Belongs to the heat shock protein 90 family.</text>
</comment>
<evidence type="ECO:0000256" key="5">
    <source>
        <dbReference type="PIRSR" id="PIRSR002583-1"/>
    </source>
</evidence>
<dbReference type="PIRSF" id="PIRSF002583">
    <property type="entry name" value="Hsp90"/>
    <property type="match status" value="1"/>
</dbReference>
<feature type="binding site" evidence="5">
    <location>
        <position position="30"/>
    </location>
    <ligand>
        <name>ATP</name>
        <dbReference type="ChEBI" id="CHEBI:30616"/>
    </ligand>
</feature>
<dbReference type="Gene3D" id="3.30.565.10">
    <property type="entry name" value="Histidine kinase-like ATPase, C-terminal domain"/>
    <property type="match status" value="1"/>
</dbReference>
<evidence type="ECO:0000256" key="2">
    <source>
        <dbReference type="ARBA" id="ARBA00022741"/>
    </source>
</evidence>
<dbReference type="PANTHER" id="PTHR11528">
    <property type="entry name" value="HEAT SHOCK PROTEIN 90 FAMILY MEMBER"/>
    <property type="match status" value="1"/>
</dbReference>
<dbReference type="eggNOG" id="COG0326">
    <property type="taxonomic scope" value="Bacteria"/>
</dbReference>
<evidence type="ECO:0000256" key="4">
    <source>
        <dbReference type="ARBA" id="ARBA00023186"/>
    </source>
</evidence>
<dbReference type="AlphaFoldDB" id="U3GSV8"/>
<dbReference type="SUPFAM" id="SSF54211">
    <property type="entry name" value="Ribosomal protein S5 domain 2-like"/>
    <property type="match status" value="1"/>
</dbReference>
<name>U3GSV8_9CORY</name>
<organism evidence="6 7">
    <name type="scientific">Corynebacterium argentoratense DSM 44202</name>
    <dbReference type="NCBI Taxonomy" id="1348662"/>
    <lineage>
        <taxon>Bacteria</taxon>
        <taxon>Bacillati</taxon>
        <taxon>Actinomycetota</taxon>
        <taxon>Actinomycetes</taxon>
        <taxon>Mycobacteriales</taxon>
        <taxon>Corynebacteriaceae</taxon>
        <taxon>Corynebacterium</taxon>
    </lineage>
</organism>
<dbReference type="HOGENOM" id="CLU_028672_0_0_11"/>
<dbReference type="OrthoDB" id="9802640at2"/>
<dbReference type="GO" id="GO:0051082">
    <property type="term" value="F:unfolded protein binding"/>
    <property type="evidence" value="ECO:0007669"/>
    <property type="project" value="InterPro"/>
</dbReference>